<dbReference type="InterPro" id="IPR049690">
    <property type="entry name" value="Daptide_MTase"/>
</dbReference>
<dbReference type="GO" id="GO:0032259">
    <property type="term" value="P:methylation"/>
    <property type="evidence" value="ECO:0007669"/>
    <property type="project" value="UniProtKB-KW"/>
</dbReference>
<dbReference type="EMBL" id="BAEG01000080">
    <property type="protein sequence ID" value="GAB14955.1"/>
    <property type="molecule type" value="Genomic_DNA"/>
</dbReference>
<dbReference type="Proteomes" id="UP000003828">
    <property type="component" value="Unassembled WGS sequence"/>
</dbReference>
<dbReference type="OrthoDB" id="3172472at2"/>
<comment type="caution">
    <text evidence="5">The sequence shown here is derived from an EMBL/GenBank/DDBJ whole genome shotgun (WGS) entry which is preliminary data.</text>
</comment>
<dbReference type="Gene3D" id="3.40.50.150">
    <property type="entry name" value="Vaccinia Virus protein VP39"/>
    <property type="match status" value="1"/>
</dbReference>
<evidence type="ECO:0000259" key="4">
    <source>
        <dbReference type="Pfam" id="PF13649"/>
    </source>
</evidence>
<dbReference type="STRING" id="1077972.ARGLB_080_00190"/>
<dbReference type="GO" id="GO:0008168">
    <property type="term" value="F:methyltransferase activity"/>
    <property type="evidence" value="ECO:0007669"/>
    <property type="project" value="UniProtKB-KW"/>
</dbReference>
<evidence type="ECO:0000313" key="5">
    <source>
        <dbReference type="EMBL" id="GAB14955.1"/>
    </source>
</evidence>
<dbReference type="RefSeq" id="WP_003803998.1">
    <property type="nucleotide sequence ID" value="NZ_BAEG01000080.1"/>
</dbReference>
<evidence type="ECO:0000256" key="2">
    <source>
        <dbReference type="ARBA" id="ARBA00022679"/>
    </source>
</evidence>
<organism evidence="5 6">
    <name type="scientific">Arthrobacter globiformis (strain ATCC 8010 / DSM 20124 / JCM 1332 / NBRC 12137 / NCIMB 8907 / NRRL B-2979 / 168)</name>
    <dbReference type="NCBI Taxonomy" id="1077972"/>
    <lineage>
        <taxon>Bacteria</taxon>
        <taxon>Bacillati</taxon>
        <taxon>Actinomycetota</taxon>
        <taxon>Actinomycetes</taxon>
        <taxon>Micrococcales</taxon>
        <taxon>Micrococcaceae</taxon>
        <taxon>Arthrobacter</taxon>
    </lineage>
</organism>
<evidence type="ECO:0000256" key="3">
    <source>
        <dbReference type="ARBA" id="ARBA00022691"/>
    </source>
</evidence>
<dbReference type="PANTHER" id="PTHR43464">
    <property type="entry name" value="METHYLTRANSFERASE"/>
    <property type="match status" value="1"/>
</dbReference>
<evidence type="ECO:0000256" key="1">
    <source>
        <dbReference type="ARBA" id="ARBA00022603"/>
    </source>
</evidence>
<dbReference type="AlphaFoldDB" id="H0QQ54"/>
<keyword evidence="3" id="KW-0949">S-adenosyl-L-methionine</keyword>
<dbReference type="InterPro" id="IPR041698">
    <property type="entry name" value="Methyltransf_25"/>
</dbReference>
<dbReference type="CDD" id="cd02440">
    <property type="entry name" value="AdoMet_MTases"/>
    <property type="match status" value="1"/>
</dbReference>
<dbReference type="NCBIfam" id="NF041820">
    <property type="entry name" value="daptide_MTase"/>
    <property type="match status" value="1"/>
</dbReference>
<dbReference type="InterPro" id="IPR029063">
    <property type="entry name" value="SAM-dependent_MTases_sf"/>
</dbReference>
<reference evidence="5 6" key="1">
    <citation type="submission" date="2011-12" db="EMBL/GenBank/DDBJ databases">
        <title>Whole genome shotgun sequence of Arthrobacter globiformis NBRC 12137.</title>
        <authorList>
            <person name="Miyazawa S."/>
            <person name="Hosoyama A."/>
            <person name="Tsuchikane K."/>
            <person name="Katsumata H."/>
            <person name="Yamazaki S."/>
            <person name="Fujita N."/>
        </authorList>
    </citation>
    <scope>NUCLEOTIDE SEQUENCE [LARGE SCALE GENOMIC DNA]</scope>
    <source>
        <strain evidence="5 6">NBRC 12137</strain>
    </source>
</reference>
<proteinExistence type="predicted"/>
<feature type="domain" description="Methyltransferase" evidence="4">
    <location>
        <begin position="61"/>
        <end position="159"/>
    </location>
</feature>
<dbReference type="PANTHER" id="PTHR43464:SF19">
    <property type="entry name" value="UBIQUINONE BIOSYNTHESIS O-METHYLTRANSFERASE, MITOCHONDRIAL"/>
    <property type="match status" value="1"/>
</dbReference>
<sequence length="273" mass="29644">MVPLLEDINGRAAAILGDLADVVVHDIYDPLGARLYDAVALQDSHELREMIAIARRTTGPILELACGAGRFTLPLLALGREVTAVDLSPSMLAILSDRMDSGYAHLWRNLTLVEADICDFNPEQKFSTVIFGCVTVSLLDAGARRRLFQNMTSVLAPEGRFFLSTTVTEGDASLNTPGTPIENVQLVKDSAGTRYCLHEYIVADRSVREITLIPEDTYTSGPVDVFTTAVRVLPPDQLVTELQENGLAVLNTHPVRTPGSAHEIVILEVGLHA</sequence>
<gene>
    <name evidence="5" type="ORF">ARGLB_080_00190</name>
</gene>
<name>H0QQ54_ARTG1</name>
<protein>
    <recommendedName>
        <fullName evidence="4">Methyltransferase domain-containing protein</fullName>
    </recommendedName>
</protein>
<keyword evidence="2" id="KW-0808">Transferase</keyword>
<dbReference type="SUPFAM" id="SSF53335">
    <property type="entry name" value="S-adenosyl-L-methionine-dependent methyltransferases"/>
    <property type="match status" value="1"/>
</dbReference>
<dbReference type="eggNOG" id="COG2227">
    <property type="taxonomic scope" value="Bacteria"/>
</dbReference>
<evidence type="ECO:0000313" key="6">
    <source>
        <dbReference type="Proteomes" id="UP000003828"/>
    </source>
</evidence>
<accession>H0QQ54</accession>
<dbReference type="Pfam" id="PF13649">
    <property type="entry name" value="Methyltransf_25"/>
    <property type="match status" value="1"/>
</dbReference>
<keyword evidence="6" id="KW-1185">Reference proteome</keyword>
<keyword evidence="1" id="KW-0489">Methyltransferase</keyword>